<name>A7N7B6_VIBC1</name>
<dbReference type="PANTHER" id="PTHR48111">
    <property type="entry name" value="REGULATOR OF RPOS"/>
    <property type="match status" value="1"/>
</dbReference>
<dbReference type="GO" id="GO:0000156">
    <property type="term" value="F:phosphorelay response regulator activity"/>
    <property type="evidence" value="ECO:0007669"/>
    <property type="project" value="TreeGrafter"/>
</dbReference>
<dbReference type="KEGG" id="vha:VIBHAR_05331"/>
<accession>A7N7B6</accession>
<feature type="modified residue" description="4-aspartylphosphate" evidence="2">
    <location>
        <position position="104"/>
    </location>
</feature>
<feature type="domain" description="Response regulatory" evidence="4">
    <location>
        <begin position="55"/>
        <end position="168"/>
    </location>
</feature>
<dbReference type="SUPFAM" id="SSF46894">
    <property type="entry name" value="C-terminal effector domain of the bipartite response regulators"/>
    <property type="match status" value="1"/>
</dbReference>
<dbReference type="Pfam" id="PF00486">
    <property type="entry name" value="Trans_reg_C"/>
    <property type="match status" value="1"/>
</dbReference>
<dbReference type="Proteomes" id="UP000008152">
    <property type="component" value="Chromosome II"/>
</dbReference>
<dbReference type="PROSITE" id="PS51755">
    <property type="entry name" value="OMPR_PHOB"/>
    <property type="match status" value="1"/>
</dbReference>
<evidence type="ECO:0000256" key="1">
    <source>
        <dbReference type="ARBA" id="ARBA00023125"/>
    </source>
</evidence>
<dbReference type="SUPFAM" id="SSF52172">
    <property type="entry name" value="CheY-like"/>
    <property type="match status" value="1"/>
</dbReference>
<dbReference type="GO" id="GO:0005829">
    <property type="term" value="C:cytosol"/>
    <property type="evidence" value="ECO:0007669"/>
    <property type="project" value="TreeGrafter"/>
</dbReference>
<dbReference type="CDD" id="cd00383">
    <property type="entry name" value="trans_reg_C"/>
    <property type="match status" value="1"/>
</dbReference>
<dbReference type="SMART" id="SM00862">
    <property type="entry name" value="Trans_reg_C"/>
    <property type="match status" value="1"/>
</dbReference>
<dbReference type="AlphaFoldDB" id="A7N7B6"/>
<reference evidence="6 7" key="1">
    <citation type="submission" date="2007-08" db="EMBL/GenBank/DDBJ databases">
        <authorList>
            <consortium name="The Vibrio harveyi Genome Sequencing Project"/>
            <person name="Bassler B."/>
            <person name="Clifton S.W."/>
            <person name="Fulton L."/>
            <person name="Delehaunty K."/>
            <person name="Fronick C."/>
            <person name="Harrison M."/>
            <person name="Markivic C."/>
            <person name="Fulton R."/>
            <person name="Tin-Wollam A.-M."/>
            <person name="Shah N."/>
            <person name="Pepin K."/>
            <person name="Nash W."/>
            <person name="Thiruvilangam P."/>
            <person name="Bhonagiri V."/>
            <person name="Waters C."/>
            <person name="Tu K.C."/>
            <person name="Irgon J."/>
            <person name="Wilson R.K."/>
        </authorList>
    </citation>
    <scope>NUCLEOTIDE SEQUENCE [LARGE SCALE GENOMIC DNA]</scope>
    <source>
        <strain evidence="7">ATCC BAA-1116 / BB120</strain>
    </source>
</reference>
<dbReference type="CDD" id="cd17574">
    <property type="entry name" value="REC_OmpR"/>
    <property type="match status" value="1"/>
</dbReference>
<evidence type="ECO:0000259" key="4">
    <source>
        <dbReference type="PROSITE" id="PS50110"/>
    </source>
</evidence>
<proteinExistence type="predicted"/>
<keyword evidence="2" id="KW-0597">Phosphoprotein</keyword>
<dbReference type="InterPro" id="IPR016032">
    <property type="entry name" value="Sig_transdc_resp-reg_C-effctor"/>
</dbReference>
<evidence type="ECO:0000313" key="6">
    <source>
        <dbReference type="EMBL" id="ABU73236.1"/>
    </source>
</evidence>
<dbReference type="PANTHER" id="PTHR48111:SF47">
    <property type="entry name" value="TRANSCRIPTIONAL REGULATORY PROTEIN RSTA"/>
    <property type="match status" value="1"/>
</dbReference>
<dbReference type="InterPro" id="IPR011006">
    <property type="entry name" value="CheY-like_superfamily"/>
</dbReference>
<evidence type="ECO:0008006" key="8">
    <source>
        <dbReference type="Google" id="ProtNLM"/>
    </source>
</evidence>
<organism evidence="6 7">
    <name type="scientific">Vibrio campbellii (strain ATCC BAA-1116)</name>
    <dbReference type="NCBI Taxonomy" id="2902295"/>
    <lineage>
        <taxon>Bacteria</taxon>
        <taxon>Pseudomonadati</taxon>
        <taxon>Pseudomonadota</taxon>
        <taxon>Gammaproteobacteria</taxon>
        <taxon>Vibrionales</taxon>
        <taxon>Vibrionaceae</taxon>
        <taxon>Vibrio</taxon>
    </lineage>
</organism>
<dbReference type="SMART" id="SM00448">
    <property type="entry name" value="REC"/>
    <property type="match status" value="1"/>
</dbReference>
<dbReference type="GO" id="GO:0000976">
    <property type="term" value="F:transcription cis-regulatory region binding"/>
    <property type="evidence" value="ECO:0007669"/>
    <property type="project" value="TreeGrafter"/>
</dbReference>
<dbReference type="EMBL" id="CP000790">
    <property type="protein sequence ID" value="ABU73236.1"/>
    <property type="molecule type" value="Genomic_DNA"/>
</dbReference>
<dbReference type="PROSITE" id="PS50110">
    <property type="entry name" value="RESPONSE_REGULATORY"/>
    <property type="match status" value="1"/>
</dbReference>
<dbReference type="InterPro" id="IPR001867">
    <property type="entry name" value="OmpR/PhoB-type_DNA-bd"/>
</dbReference>
<dbReference type="InterPro" id="IPR036388">
    <property type="entry name" value="WH-like_DNA-bd_sf"/>
</dbReference>
<evidence type="ECO:0000256" key="3">
    <source>
        <dbReference type="PROSITE-ProRule" id="PRU01091"/>
    </source>
</evidence>
<dbReference type="Gene3D" id="3.40.50.2300">
    <property type="match status" value="1"/>
</dbReference>
<keyword evidence="1 3" id="KW-0238">DNA-binding</keyword>
<evidence type="ECO:0000259" key="5">
    <source>
        <dbReference type="PROSITE" id="PS51755"/>
    </source>
</evidence>
<evidence type="ECO:0000313" key="7">
    <source>
        <dbReference type="Proteomes" id="UP000008152"/>
    </source>
</evidence>
<feature type="domain" description="OmpR/PhoB-type" evidence="5">
    <location>
        <begin position="180"/>
        <end position="279"/>
    </location>
</feature>
<dbReference type="PATRIC" id="fig|338187.25.peg.4902"/>
<dbReference type="Pfam" id="PF00072">
    <property type="entry name" value="Response_reg"/>
    <property type="match status" value="1"/>
</dbReference>
<dbReference type="InterPro" id="IPR039420">
    <property type="entry name" value="WalR-like"/>
</dbReference>
<protein>
    <recommendedName>
        <fullName evidence="8">DNA-binding response regulator</fullName>
    </recommendedName>
</protein>
<feature type="DNA-binding region" description="OmpR/PhoB-type" evidence="3">
    <location>
        <begin position="180"/>
        <end position="279"/>
    </location>
</feature>
<dbReference type="GO" id="GO:0006355">
    <property type="term" value="P:regulation of DNA-templated transcription"/>
    <property type="evidence" value="ECO:0007669"/>
    <property type="project" value="InterPro"/>
</dbReference>
<gene>
    <name evidence="6" type="ordered locus">VIBHAR_05331</name>
</gene>
<dbReference type="InterPro" id="IPR001789">
    <property type="entry name" value="Sig_transdc_resp-reg_receiver"/>
</dbReference>
<dbReference type="Gene3D" id="1.10.10.10">
    <property type="entry name" value="Winged helix-like DNA-binding domain superfamily/Winged helix DNA-binding domain"/>
    <property type="match status" value="1"/>
</dbReference>
<sequence>MFFCRERFFINVWFVSVCKHFLSLEVRFIWVAWNKTSDILPLFYRLGEWIMVGNKILLVEDDSEIARLTKMYLEAEGYLVTVLDNGLNALDAIKELKPDLVLLDLMLPGKNGAEICQEARAFYHGIIIVLTATDDEMSEVSLFKFGADDYLTKPIKGNILLARIEASLRRYRRQIDSDEKTELSRYGIDLCTRRSKAYYLEQDIDLTDSEFEILELLMLNVDKPVSRESCCRLARGIEYCITDRSIDMRISSLRKKFSKALIHTATIKTVRNRGYMLTGK</sequence>
<evidence type="ECO:0000256" key="2">
    <source>
        <dbReference type="PROSITE-ProRule" id="PRU00169"/>
    </source>
</evidence>
<dbReference type="GO" id="GO:0032993">
    <property type="term" value="C:protein-DNA complex"/>
    <property type="evidence" value="ECO:0007669"/>
    <property type="project" value="TreeGrafter"/>
</dbReference>